<dbReference type="EMBL" id="UINC01081694">
    <property type="protein sequence ID" value="SVC25792.1"/>
    <property type="molecule type" value="Genomic_DNA"/>
</dbReference>
<protein>
    <submittedName>
        <fullName evidence="1">Uncharacterized protein</fullName>
    </submittedName>
</protein>
<sequence>MYPDFIGTLVNPLIYQGRWIVRNKETIFQISFHRTEN</sequence>
<gene>
    <name evidence="1" type="ORF">METZ01_LOCUS278646</name>
</gene>
<organism evidence="1">
    <name type="scientific">marine metagenome</name>
    <dbReference type="NCBI Taxonomy" id="408172"/>
    <lineage>
        <taxon>unclassified sequences</taxon>
        <taxon>metagenomes</taxon>
        <taxon>ecological metagenomes</taxon>
    </lineage>
</organism>
<reference evidence="1" key="1">
    <citation type="submission" date="2018-05" db="EMBL/GenBank/DDBJ databases">
        <authorList>
            <person name="Lanie J.A."/>
            <person name="Ng W.-L."/>
            <person name="Kazmierczak K.M."/>
            <person name="Andrzejewski T.M."/>
            <person name="Davidsen T.M."/>
            <person name="Wayne K.J."/>
            <person name="Tettelin H."/>
            <person name="Glass J.I."/>
            <person name="Rusch D."/>
            <person name="Podicherti R."/>
            <person name="Tsui H.-C.T."/>
            <person name="Winkler M.E."/>
        </authorList>
    </citation>
    <scope>NUCLEOTIDE SEQUENCE</scope>
</reference>
<dbReference type="AlphaFoldDB" id="A0A382KRA8"/>
<accession>A0A382KRA8</accession>
<proteinExistence type="predicted"/>
<evidence type="ECO:0000313" key="1">
    <source>
        <dbReference type="EMBL" id="SVC25792.1"/>
    </source>
</evidence>
<name>A0A382KRA8_9ZZZZ</name>